<name>A0A507ZWY8_9FLAO</name>
<evidence type="ECO:0000313" key="1">
    <source>
        <dbReference type="EMBL" id="TQD39275.1"/>
    </source>
</evidence>
<reference evidence="1 2" key="1">
    <citation type="submission" date="2019-06" db="EMBL/GenBank/DDBJ databases">
        <title>Flavibacter putida gen. nov., sp. nov., a novel marine bacterium of the family Flavobacteriaceae isolated from coastal seawater.</title>
        <authorList>
            <person name="Feng X."/>
        </authorList>
    </citation>
    <scope>NUCLEOTIDE SEQUENCE [LARGE SCALE GENOMIC DNA]</scope>
    <source>
        <strain evidence="1 2">PLHSN227</strain>
    </source>
</reference>
<organism evidence="1 2">
    <name type="scientific">Haloflavibacter putidus</name>
    <dbReference type="NCBI Taxonomy" id="2576776"/>
    <lineage>
        <taxon>Bacteria</taxon>
        <taxon>Pseudomonadati</taxon>
        <taxon>Bacteroidota</taxon>
        <taxon>Flavobacteriia</taxon>
        <taxon>Flavobacteriales</taxon>
        <taxon>Flavobacteriaceae</taxon>
        <taxon>Haloflavibacter</taxon>
    </lineage>
</organism>
<proteinExistence type="predicted"/>
<dbReference type="PROSITE" id="PS51257">
    <property type="entry name" value="PROKAR_LIPOPROTEIN"/>
    <property type="match status" value="1"/>
</dbReference>
<keyword evidence="2" id="KW-1185">Reference proteome</keyword>
<accession>A0A507ZWY8</accession>
<gene>
    <name evidence="1" type="ORF">FKR84_05090</name>
</gene>
<dbReference type="RefSeq" id="WP_233357672.1">
    <property type="nucleotide sequence ID" value="NZ_VIAR01000004.1"/>
</dbReference>
<evidence type="ECO:0000313" key="2">
    <source>
        <dbReference type="Proteomes" id="UP000317169"/>
    </source>
</evidence>
<dbReference type="EMBL" id="VIAR01000004">
    <property type="protein sequence ID" value="TQD39275.1"/>
    <property type="molecule type" value="Genomic_DNA"/>
</dbReference>
<dbReference type="Proteomes" id="UP000317169">
    <property type="component" value="Unassembled WGS sequence"/>
</dbReference>
<sequence>MLKKTLLFLMAVLVLSCSKDDSNTVDLKKQELIEKVHGLYRLRAATSSVPIDINLDGVPQTNLFEEVRYCNNTLNLVSYSCRITHKATYDKVYFEVPTSEFIEHYLPTTCIRDKGLAYPFEFDVPNNTIKLGQSDHWDEFAADFKTEILTMTWEEDWVYFTLKKEFYTSSGEWQEVELYLEYEKTSDVL</sequence>
<comment type="caution">
    <text evidence="1">The sequence shown here is derived from an EMBL/GenBank/DDBJ whole genome shotgun (WGS) entry which is preliminary data.</text>
</comment>
<protein>
    <submittedName>
        <fullName evidence="1">Uncharacterized protein</fullName>
    </submittedName>
</protein>
<dbReference type="AlphaFoldDB" id="A0A507ZWY8"/>